<keyword evidence="2" id="KW-1185">Reference proteome</keyword>
<accession>A0A448XSF8</accession>
<proteinExistence type="predicted"/>
<organism evidence="1 2">
    <name type="scientific">Protopolystoma xenopodis</name>
    <dbReference type="NCBI Taxonomy" id="117903"/>
    <lineage>
        <taxon>Eukaryota</taxon>
        <taxon>Metazoa</taxon>
        <taxon>Spiralia</taxon>
        <taxon>Lophotrochozoa</taxon>
        <taxon>Platyhelminthes</taxon>
        <taxon>Monogenea</taxon>
        <taxon>Polyopisthocotylea</taxon>
        <taxon>Polystomatidea</taxon>
        <taxon>Polystomatidae</taxon>
        <taxon>Protopolystoma</taxon>
    </lineage>
</organism>
<comment type="caution">
    <text evidence="1">The sequence shown here is derived from an EMBL/GenBank/DDBJ whole genome shotgun (WGS) entry which is preliminary data.</text>
</comment>
<reference evidence="1" key="1">
    <citation type="submission" date="2018-11" db="EMBL/GenBank/DDBJ databases">
        <authorList>
            <consortium name="Pathogen Informatics"/>
        </authorList>
    </citation>
    <scope>NUCLEOTIDE SEQUENCE</scope>
</reference>
<dbReference type="AlphaFoldDB" id="A0A448XSF8"/>
<sequence length="72" mass="7983">MKKSVLKSVFGCPNRPLFKFGMAWLQQSAPGPAIQAGSFFIVVIVSSGCRRLKTPELLMALDEQVTRIRRSS</sequence>
<dbReference type="Proteomes" id="UP000784294">
    <property type="component" value="Unassembled WGS sequence"/>
</dbReference>
<gene>
    <name evidence="1" type="ORF">PXEA_LOCUS37284</name>
</gene>
<dbReference type="EMBL" id="CAAALY010285878">
    <property type="protein sequence ID" value="VEL43844.1"/>
    <property type="molecule type" value="Genomic_DNA"/>
</dbReference>
<evidence type="ECO:0000313" key="2">
    <source>
        <dbReference type="Proteomes" id="UP000784294"/>
    </source>
</evidence>
<evidence type="ECO:0000313" key="1">
    <source>
        <dbReference type="EMBL" id="VEL43844.1"/>
    </source>
</evidence>
<protein>
    <submittedName>
        <fullName evidence="1">Uncharacterized protein</fullName>
    </submittedName>
</protein>
<name>A0A448XSF8_9PLAT</name>